<protein>
    <submittedName>
        <fullName evidence="2">Uncharacterized protein</fullName>
    </submittedName>
</protein>
<evidence type="ECO:0000256" key="1">
    <source>
        <dbReference type="SAM" id="MobiDB-lite"/>
    </source>
</evidence>
<evidence type="ECO:0000313" key="2">
    <source>
        <dbReference type="EMBL" id="TNN76890.1"/>
    </source>
</evidence>
<comment type="caution">
    <text evidence="2">The sequence shown here is derived from an EMBL/GenBank/DDBJ whole genome shotgun (WGS) entry which is preliminary data.</text>
</comment>
<sequence>MFTIGRYCDTPGKKKKKEGVKRERAVSMMPREHARITINGSSRCCQAPPDARRLRPVRRGRHSCVLSADGLHLTLQL</sequence>
<dbReference type="EMBL" id="SRLO01000089">
    <property type="protein sequence ID" value="TNN76890.1"/>
    <property type="molecule type" value="Genomic_DNA"/>
</dbReference>
<dbReference type="AlphaFoldDB" id="A0A4Z2IG34"/>
<gene>
    <name evidence="2" type="ORF">EYF80_012943</name>
</gene>
<dbReference type="Proteomes" id="UP000314294">
    <property type="component" value="Unassembled WGS sequence"/>
</dbReference>
<reference evidence="2 3" key="1">
    <citation type="submission" date="2019-03" db="EMBL/GenBank/DDBJ databases">
        <title>First draft genome of Liparis tanakae, snailfish: a comprehensive survey of snailfish specific genes.</title>
        <authorList>
            <person name="Kim W."/>
            <person name="Song I."/>
            <person name="Jeong J.-H."/>
            <person name="Kim D."/>
            <person name="Kim S."/>
            <person name="Ryu S."/>
            <person name="Song J.Y."/>
            <person name="Lee S.K."/>
        </authorList>
    </citation>
    <scope>NUCLEOTIDE SEQUENCE [LARGE SCALE GENOMIC DNA]</scope>
    <source>
        <tissue evidence="2">Muscle</tissue>
    </source>
</reference>
<name>A0A4Z2IG34_9TELE</name>
<feature type="region of interest" description="Disordered" evidence="1">
    <location>
        <begin position="1"/>
        <end position="26"/>
    </location>
</feature>
<keyword evidence="3" id="KW-1185">Reference proteome</keyword>
<accession>A0A4Z2IG34</accession>
<organism evidence="2 3">
    <name type="scientific">Liparis tanakae</name>
    <name type="common">Tanaka's snailfish</name>
    <dbReference type="NCBI Taxonomy" id="230148"/>
    <lineage>
        <taxon>Eukaryota</taxon>
        <taxon>Metazoa</taxon>
        <taxon>Chordata</taxon>
        <taxon>Craniata</taxon>
        <taxon>Vertebrata</taxon>
        <taxon>Euteleostomi</taxon>
        <taxon>Actinopterygii</taxon>
        <taxon>Neopterygii</taxon>
        <taxon>Teleostei</taxon>
        <taxon>Neoteleostei</taxon>
        <taxon>Acanthomorphata</taxon>
        <taxon>Eupercaria</taxon>
        <taxon>Perciformes</taxon>
        <taxon>Cottioidei</taxon>
        <taxon>Cottales</taxon>
        <taxon>Liparidae</taxon>
        <taxon>Liparis</taxon>
    </lineage>
</organism>
<evidence type="ECO:0000313" key="3">
    <source>
        <dbReference type="Proteomes" id="UP000314294"/>
    </source>
</evidence>
<proteinExistence type="predicted"/>